<evidence type="ECO:0000259" key="2">
    <source>
        <dbReference type="Pfam" id="PF01609"/>
    </source>
</evidence>
<dbReference type="PANTHER" id="PTHR33408:SF2">
    <property type="entry name" value="TRANSPOSASE DDE DOMAIN-CONTAINING PROTEIN"/>
    <property type="match status" value="1"/>
</dbReference>
<dbReference type="PANTHER" id="PTHR33408">
    <property type="entry name" value="TRANSPOSASE"/>
    <property type="match status" value="1"/>
</dbReference>
<dbReference type="InterPro" id="IPR008490">
    <property type="entry name" value="Transposase_InsH_N"/>
</dbReference>
<organism evidence="4 5">
    <name type="scientific">Limosilactobacillus reuteri</name>
    <name type="common">Lactobacillus reuteri</name>
    <dbReference type="NCBI Taxonomy" id="1598"/>
    <lineage>
        <taxon>Bacteria</taxon>
        <taxon>Bacillati</taxon>
        <taxon>Bacillota</taxon>
        <taxon>Bacilli</taxon>
        <taxon>Lactobacillales</taxon>
        <taxon>Lactobacillaceae</taxon>
        <taxon>Limosilactobacillus</taxon>
    </lineage>
</organism>
<evidence type="ECO:0000259" key="3">
    <source>
        <dbReference type="Pfam" id="PF05598"/>
    </source>
</evidence>
<comment type="caution">
    <text evidence="4">The sequence shown here is derived from an EMBL/GenBank/DDBJ whole genome shotgun (WGS) entry which is preliminary data.</text>
</comment>
<dbReference type="Proteomes" id="UP000430985">
    <property type="component" value="Unassembled WGS sequence"/>
</dbReference>
<dbReference type="GO" id="GO:0003677">
    <property type="term" value="F:DNA binding"/>
    <property type="evidence" value="ECO:0007669"/>
    <property type="project" value="InterPro"/>
</dbReference>
<dbReference type="GO" id="GO:0004803">
    <property type="term" value="F:transposase activity"/>
    <property type="evidence" value="ECO:0007669"/>
    <property type="project" value="InterPro"/>
</dbReference>
<feature type="domain" description="Transposase IS4-like" evidence="2">
    <location>
        <begin position="254"/>
        <end position="503"/>
    </location>
</feature>
<dbReference type="NCBIfam" id="NF033551">
    <property type="entry name" value="transpos_IS1182"/>
    <property type="match status" value="1"/>
</dbReference>
<dbReference type="Pfam" id="PF05598">
    <property type="entry name" value="DUF772"/>
    <property type="match status" value="1"/>
</dbReference>
<feature type="domain" description="Transposase InsH N-terminal" evidence="3">
    <location>
        <begin position="17"/>
        <end position="101"/>
    </location>
</feature>
<name>A0A6A8CX40_LIMRT</name>
<reference evidence="4 5" key="1">
    <citation type="submission" date="2019-11" db="EMBL/GenBank/DDBJ databases">
        <title>Draft genome sequence of 12 host-associated Lactobacillus reuteri rodent strains.</title>
        <authorList>
            <person name="Zhang S."/>
            <person name="Ozcam M."/>
            <person name="Van Pijkeren J.P."/>
        </authorList>
    </citation>
    <scope>NUCLEOTIDE SEQUENCE [LARGE SCALE GENOMIC DNA]</scope>
    <source>
        <strain evidence="4 5">Rat19</strain>
    </source>
</reference>
<dbReference type="EMBL" id="WJNE01000011">
    <property type="protein sequence ID" value="MRG69138.1"/>
    <property type="molecule type" value="Genomic_DNA"/>
</dbReference>
<protein>
    <submittedName>
        <fullName evidence="4">IS1182 family transposase</fullName>
    </submittedName>
</protein>
<evidence type="ECO:0000313" key="4">
    <source>
        <dbReference type="EMBL" id="MRG69138.1"/>
    </source>
</evidence>
<gene>
    <name evidence="4" type="ORF">GIX83_04690</name>
</gene>
<sequence length="525" mass="61580">MQNNYNINQLSLAITTDYQPEKNHPAYYIHQLVENLAVSKPNVIGRPREYNPRMLLKLVLLAYSYGIVSCRKIERFARENIVAMWLTQEQRPTYRTIARFIVSKELTEMIQASFKDFHDYLQKAGLIDEASFIDGTKILANANKYSFVWKKRTIKYSDLNVVKARKLISEMREEVKVDANLDNFQIDELDTTIALLEQRIEELNKRVGETAKVSPNPAKQERRHAKKYLRALDHCRQKNIEYEAQVAIAGKRNSYSKTDHDATFMRLKEDPMRNGQTKPAYNLQIMTNSQFVLGYDLLQNPTDTRTLIPFLKHLDQNGVLGKEIVADAGYGSERNYRYIEDELPDCTALIPYSTMLRENSRKWKSDDCKVMNWEYHAKDDYYINPVGVRFNFKRYAYRNDKDGFHRDFKVYQAEKYDENHQINPKVLTLHGNTKYIMVNPQWEYFKAKARKLLSSSNTYSRRKYDVETVFGNLKAYWGFTRFTVRGLKKVKKQIGIALMALNMKKLAGRPSNFLGKKSKRKDPLY</sequence>
<feature type="coiled-coil region" evidence="1">
    <location>
        <begin position="186"/>
        <end position="213"/>
    </location>
</feature>
<dbReference type="RefSeq" id="WP_153702226.1">
    <property type="nucleotide sequence ID" value="NZ_WJNE01000011.1"/>
</dbReference>
<dbReference type="InterPro" id="IPR002559">
    <property type="entry name" value="Transposase_11"/>
</dbReference>
<dbReference type="Pfam" id="PF01609">
    <property type="entry name" value="DDE_Tnp_1"/>
    <property type="match status" value="1"/>
</dbReference>
<proteinExistence type="predicted"/>
<evidence type="ECO:0000313" key="5">
    <source>
        <dbReference type="Proteomes" id="UP000430985"/>
    </source>
</evidence>
<dbReference type="GO" id="GO:0006313">
    <property type="term" value="P:DNA transposition"/>
    <property type="evidence" value="ECO:0007669"/>
    <property type="project" value="InterPro"/>
</dbReference>
<dbReference type="InterPro" id="IPR047629">
    <property type="entry name" value="IS1182_transpos"/>
</dbReference>
<keyword evidence="1" id="KW-0175">Coiled coil</keyword>
<evidence type="ECO:0000256" key="1">
    <source>
        <dbReference type="SAM" id="Coils"/>
    </source>
</evidence>
<accession>A0A6A8CX40</accession>
<dbReference type="AlphaFoldDB" id="A0A6A8CX40"/>